<dbReference type="InParanoid" id="Q7UUT2"/>
<dbReference type="AlphaFoldDB" id="Q7UUT2"/>
<dbReference type="STRING" id="243090.RB3073"/>
<evidence type="ECO:0000256" key="1">
    <source>
        <dbReference type="SAM" id="MobiDB-lite"/>
    </source>
</evidence>
<dbReference type="EMBL" id="BX294138">
    <property type="protein sequence ID" value="CAD72995.1"/>
    <property type="molecule type" value="Genomic_DNA"/>
</dbReference>
<proteinExistence type="predicted"/>
<name>Q7UUT2_RHOBA</name>
<gene>
    <name evidence="2" type="ordered locus">RB3073</name>
</gene>
<keyword evidence="3" id="KW-1185">Reference proteome</keyword>
<accession>Q7UUT2</accession>
<dbReference type="Proteomes" id="UP000001025">
    <property type="component" value="Chromosome"/>
</dbReference>
<dbReference type="KEGG" id="rba:RB3073"/>
<dbReference type="EnsemblBacteria" id="CAD72995">
    <property type="protein sequence ID" value="CAD72995"/>
    <property type="gene ID" value="RB3073"/>
</dbReference>
<protein>
    <submittedName>
        <fullName evidence="2">Uncharacterized protein</fullName>
    </submittedName>
</protein>
<organism evidence="2 3">
    <name type="scientific">Rhodopirellula baltica (strain DSM 10527 / NCIMB 13988 / SH1)</name>
    <dbReference type="NCBI Taxonomy" id="243090"/>
    <lineage>
        <taxon>Bacteria</taxon>
        <taxon>Pseudomonadati</taxon>
        <taxon>Planctomycetota</taxon>
        <taxon>Planctomycetia</taxon>
        <taxon>Pirellulales</taxon>
        <taxon>Pirellulaceae</taxon>
        <taxon>Rhodopirellula</taxon>
    </lineage>
</organism>
<sequence>MEGIGEPSRGPRVCESPPIAGDSCQTMLSGPLCASFSIHVRRAFATPQITR</sequence>
<dbReference type="HOGENOM" id="CLU_3103139_0_0_0"/>
<evidence type="ECO:0000313" key="3">
    <source>
        <dbReference type="Proteomes" id="UP000001025"/>
    </source>
</evidence>
<feature type="region of interest" description="Disordered" evidence="1">
    <location>
        <begin position="1"/>
        <end position="20"/>
    </location>
</feature>
<evidence type="ECO:0000313" key="2">
    <source>
        <dbReference type="EMBL" id="CAD72995.1"/>
    </source>
</evidence>
<reference evidence="2 3" key="1">
    <citation type="journal article" date="2003" name="Proc. Natl. Acad. Sci. U.S.A.">
        <title>Complete genome sequence of the marine planctomycete Pirellula sp. strain 1.</title>
        <authorList>
            <person name="Gloeckner F.O."/>
            <person name="Kube M."/>
            <person name="Bauer M."/>
            <person name="Teeling H."/>
            <person name="Lombardot T."/>
            <person name="Ludwig W."/>
            <person name="Gade D."/>
            <person name="Beck A."/>
            <person name="Borzym K."/>
            <person name="Heitmann K."/>
            <person name="Rabus R."/>
            <person name="Schlesner H."/>
            <person name="Amann R."/>
            <person name="Reinhardt R."/>
        </authorList>
    </citation>
    <scope>NUCLEOTIDE SEQUENCE [LARGE SCALE GENOMIC DNA]</scope>
    <source>
        <strain evidence="3">DSM 10527 / NCIMB 13988 / SH1</strain>
    </source>
</reference>